<organism evidence="2">
    <name type="scientific">Lygus hesperus</name>
    <name type="common">Western plant bug</name>
    <dbReference type="NCBI Taxonomy" id="30085"/>
    <lineage>
        <taxon>Eukaryota</taxon>
        <taxon>Metazoa</taxon>
        <taxon>Ecdysozoa</taxon>
        <taxon>Arthropoda</taxon>
        <taxon>Hexapoda</taxon>
        <taxon>Insecta</taxon>
        <taxon>Pterygota</taxon>
        <taxon>Neoptera</taxon>
        <taxon>Paraneoptera</taxon>
        <taxon>Hemiptera</taxon>
        <taxon>Heteroptera</taxon>
        <taxon>Panheteroptera</taxon>
        <taxon>Cimicomorpha</taxon>
        <taxon>Miridae</taxon>
        <taxon>Mirini</taxon>
        <taxon>Lygus</taxon>
    </lineage>
</organism>
<dbReference type="AlphaFoldDB" id="A0A0A9X4H4"/>
<reference evidence="2" key="1">
    <citation type="journal article" date="2014" name="PLoS ONE">
        <title>Transcriptome-Based Identification of ABC Transporters in the Western Tarnished Plant Bug Lygus hesperus.</title>
        <authorList>
            <person name="Hull J.J."/>
            <person name="Chaney K."/>
            <person name="Geib S.M."/>
            <person name="Fabrick J.A."/>
            <person name="Brent C.S."/>
            <person name="Walsh D."/>
            <person name="Lavine L.C."/>
        </authorList>
    </citation>
    <scope>NUCLEOTIDE SEQUENCE</scope>
</reference>
<dbReference type="EMBL" id="GBHO01028700">
    <property type="protein sequence ID" value="JAG14904.1"/>
    <property type="molecule type" value="Transcribed_RNA"/>
</dbReference>
<evidence type="ECO:0000313" key="2">
    <source>
        <dbReference type="EMBL" id="JAG14904.1"/>
    </source>
</evidence>
<feature type="region of interest" description="Disordered" evidence="1">
    <location>
        <begin position="222"/>
        <end position="254"/>
    </location>
</feature>
<feature type="region of interest" description="Disordered" evidence="1">
    <location>
        <begin position="392"/>
        <end position="415"/>
    </location>
</feature>
<sequence>MVFGDSKHAVDLNRSRSLPHGFSSFSSSGKAPEPKKVGSLAKILSWFSFKGRNRNAGQTAKKRTLHHLIAKIVKKGKTKKRCVLNSSDTKFLCVPSLYLYEGLSKGSFSSRSPSWISRRTASDANVSYKSTYEKTTQNCLIPLKDKIGCYYAVVVDGKQYSLGDFFVKATNEDGILETENKVWSPELENRGGRRSLRGIRNEPLPRDGPQLNNYSRKVDFETKKMMSKSTKSKKKSFERGDEMSSRDKPIPRPDVVLYPKRKYSTRMFQSGGLKPKQRSMLCSKKHSWNMMENVEDEEPNMQERIIVQNVIESGRFNDGHVPLGEQSSCCVLKKNSVHKTNLARLGTNLEAAHLKKLKAFIRTHRIDSGKLEFKERLALQWVENKGGRTSSVLEKRGRGSQGLSTQKGFSQDREMRVEPPVSRFVPHFPQNRKFVYEMKPLRELGNYRLPELPDRHQEPQIISSFSQESLPMDSLFIP</sequence>
<feature type="non-terminal residue" evidence="2">
    <location>
        <position position="478"/>
    </location>
</feature>
<accession>A0A0A9X4H4</accession>
<evidence type="ECO:0000256" key="1">
    <source>
        <dbReference type="SAM" id="MobiDB-lite"/>
    </source>
</evidence>
<reference evidence="2" key="2">
    <citation type="submission" date="2014-07" db="EMBL/GenBank/DDBJ databases">
        <authorList>
            <person name="Hull J."/>
        </authorList>
    </citation>
    <scope>NUCLEOTIDE SEQUENCE</scope>
</reference>
<feature type="compositionally biased region" description="Basic and acidic residues" evidence="1">
    <location>
        <begin position="235"/>
        <end position="251"/>
    </location>
</feature>
<name>A0A0A9X4H4_LYGHE</name>
<gene>
    <name evidence="2" type="primary">TTN_14</name>
    <name evidence="2" type="ORF">CM83_21477</name>
</gene>
<protein>
    <submittedName>
        <fullName evidence="2">Titin</fullName>
    </submittedName>
</protein>
<proteinExistence type="predicted"/>